<dbReference type="AlphaFoldDB" id="A0A918E9L8"/>
<dbReference type="GO" id="GO:0003700">
    <property type="term" value="F:DNA-binding transcription factor activity"/>
    <property type="evidence" value="ECO:0007669"/>
    <property type="project" value="InterPro"/>
</dbReference>
<reference evidence="5" key="1">
    <citation type="journal article" date="2014" name="Int. J. Syst. Evol. Microbiol.">
        <title>Complete genome sequence of Corynebacterium casei LMG S-19264T (=DSM 44701T), isolated from a smear-ripened cheese.</title>
        <authorList>
            <consortium name="US DOE Joint Genome Institute (JGI-PGF)"/>
            <person name="Walter F."/>
            <person name="Albersmeier A."/>
            <person name="Kalinowski J."/>
            <person name="Ruckert C."/>
        </authorList>
    </citation>
    <scope>NUCLEOTIDE SEQUENCE</scope>
    <source>
        <strain evidence="5">CGMCC 4.7430</strain>
    </source>
</reference>
<proteinExistence type="predicted"/>
<dbReference type="SUPFAM" id="SSF46785">
    <property type="entry name" value="Winged helix' DNA-binding domain"/>
    <property type="match status" value="1"/>
</dbReference>
<dbReference type="CDD" id="cd00090">
    <property type="entry name" value="HTH_ARSR"/>
    <property type="match status" value="1"/>
</dbReference>
<evidence type="ECO:0000313" key="5">
    <source>
        <dbReference type="EMBL" id="GGP17000.1"/>
    </source>
</evidence>
<dbReference type="GO" id="GO:0006950">
    <property type="term" value="P:response to stress"/>
    <property type="evidence" value="ECO:0007669"/>
    <property type="project" value="TreeGrafter"/>
</dbReference>
<comment type="caution">
    <text evidence="5">The sequence shown here is derived from an EMBL/GenBank/DDBJ whole genome shotgun (WGS) entry which is preliminary data.</text>
</comment>
<evidence type="ECO:0000313" key="6">
    <source>
        <dbReference type="Proteomes" id="UP000660745"/>
    </source>
</evidence>
<dbReference type="InterPro" id="IPR036388">
    <property type="entry name" value="WH-like_DNA-bd_sf"/>
</dbReference>
<accession>A0A918E9L8</accession>
<dbReference type="SMART" id="SM00347">
    <property type="entry name" value="HTH_MARR"/>
    <property type="match status" value="1"/>
</dbReference>
<dbReference type="InterPro" id="IPR000835">
    <property type="entry name" value="HTH_MarR-typ"/>
</dbReference>
<reference evidence="5" key="2">
    <citation type="submission" date="2020-09" db="EMBL/GenBank/DDBJ databases">
        <authorList>
            <person name="Sun Q."/>
            <person name="Zhou Y."/>
        </authorList>
    </citation>
    <scope>NUCLEOTIDE SEQUENCE</scope>
    <source>
        <strain evidence="5">CGMCC 4.7430</strain>
    </source>
</reference>
<dbReference type="PANTHER" id="PTHR33164">
    <property type="entry name" value="TRANSCRIPTIONAL REGULATOR, MARR FAMILY"/>
    <property type="match status" value="1"/>
</dbReference>
<keyword evidence="3" id="KW-0804">Transcription</keyword>
<dbReference type="EMBL" id="BMNK01000022">
    <property type="protein sequence ID" value="GGP17000.1"/>
    <property type="molecule type" value="Genomic_DNA"/>
</dbReference>
<dbReference type="Proteomes" id="UP000660745">
    <property type="component" value="Unassembled WGS sequence"/>
</dbReference>
<keyword evidence="2" id="KW-0238">DNA-binding</keyword>
<dbReference type="Pfam" id="PF12802">
    <property type="entry name" value="MarR_2"/>
    <property type="match status" value="1"/>
</dbReference>
<dbReference type="Gene3D" id="1.10.10.10">
    <property type="entry name" value="Winged helix-like DNA-binding domain superfamily/Winged helix DNA-binding domain"/>
    <property type="match status" value="1"/>
</dbReference>
<dbReference type="InterPro" id="IPR036390">
    <property type="entry name" value="WH_DNA-bd_sf"/>
</dbReference>
<evidence type="ECO:0000259" key="4">
    <source>
        <dbReference type="PROSITE" id="PS50995"/>
    </source>
</evidence>
<gene>
    <name evidence="5" type="ORF">GCM10012278_83100</name>
</gene>
<keyword evidence="1" id="KW-0805">Transcription regulation</keyword>
<feature type="domain" description="HTH marR-type" evidence="4">
    <location>
        <begin position="38"/>
        <end position="170"/>
    </location>
</feature>
<organism evidence="5 6">
    <name type="scientific">Nonomuraea glycinis</name>
    <dbReference type="NCBI Taxonomy" id="2047744"/>
    <lineage>
        <taxon>Bacteria</taxon>
        <taxon>Bacillati</taxon>
        <taxon>Actinomycetota</taxon>
        <taxon>Actinomycetes</taxon>
        <taxon>Streptosporangiales</taxon>
        <taxon>Streptosporangiaceae</taxon>
        <taxon>Nonomuraea</taxon>
    </lineage>
</organism>
<keyword evidence="6" id="KW-1185">Reference proteome</keyword>
<name>A0A918E9L8_9ACTN</name>
<protein>
    <submittedName>
        <fullName evidence="5">Transcriptional regulator</fullName>
    </submittedName>
</protein>
<dbReference type="PROSITE" id="PS50995">
    <property type="entry name" value="HTH_MARR_2"/>
    <property type="match status" value="1"/>
</dbReference>
<dbReference type="PANTHER" id="PTHR33164:SF57">
    <property type="entry name" value="MARR-FAMILY TRANSCRIPTIONAL REGULATOR"/>
    <property type="match status" value="1"/>
</dbReference>
<evidence type="ECO:0000256" key="2">
    <source>
        <dbReference type="ARBA" id="ARBA00023125"/>
    </source>
</evidence>
<evidence type="ECO:0000256" key="1">
    <source>
        <dbReference type="ARBA" id="ARBA00023015"/>
    </source>
</evidence>
<dbReference type="InterPro" id="IPR023187">
    <property type="entry name" value="Tscrpt_reg_MarR-type_CS"/>
</dbReference>
<dbReference type="InterPro" id="IPR011991">
    <property type="entry name" value="ArsR-like_HTH"/>
</dbReference>
<dbReference type="GO" id="GO:0003677">
    <property type="term" value="F:DNA binding"/>
    <property type="evidence" value="ECO:0007669"/>
    <property type="project" value="UniProtKB-KW"/>
</dbReference>
<dbReference type="PROSITE" id="PS01117">
    <property type="entry name" value="HTH_MARR_1"/>
    <property type="match status" value="1"/>
</dbReference>
<evidence type="ECO:0000256" key="3">
    <source>
        <dbReference type="ARBA" id="ARBA00023163"/>
    </source>
</evidence>
<sequence length="184" mass="20712">MLGELTRAGILALARPTRSRKASMVSKHRRQVALRRLHESLVDLISFTNLPRGDEELIAEAGVVLDQALFRLLVGVERFGPISVGEIAERTDRDHTTVSRQVAKLAELGLIERRSSPLDKRVKEAMVTAAGRRVTDALDAARMRLSTPVFEHWSDRDLLELERLMRRFADDLLSMSAMPKETDT</sequence>
<dbReference type="InterPro" id="IPR039422">
    <property type="entry name" value="MarR/SlyA-like"/>
</dbReference>